<protein>
    <submittedName>
        <fullName evidence="1">Uncharacterized protein</fullName>
    </submittedName>
</protein>
<comment type="caution">
    <text evidence="1">The sequence shown here is derived from an EMBL/GenBank/DDBJ whole genome shotgun (WGS) entry which is preliminary data.</text>
</comment>
<accession>A0AAW8EQF5</accession>
<evidence type="ECO:0000313" key="2">
    <source>
        <dbReference type="Proteomes" id="UP001224845"/>
    </source>
</evidence>
<organism evidence="1 2">
    <name type="scientific">Variovorax paradoxus</name>
    <dbReference type="NCBI Taxonomy" id="34073"/>
    <lineage>
        <taxon>Bacteria</taxon>
        <taxon>Pseudomonadati</taxon>
        <taxon>Pseudomonadota</taxon>
        <taxon>Betaproteobacteria</taxon>
        <taxon>Burkholderiales</taxon>
        <taxon>Comamonadaceae</taxon>
        <taxon>Variovorax</taxon>
    </lineage>
</organism>
<sequence length="40" mass="4083">MSTTLAAFTHALAAALLIAAACARARVALKAGRRQLPAHP</sequence>
<dbReference type="AlphaFoldDB" id="A0AAW8EQF5"/>
<dbReference type="Proteomes" id="UP001224845">
    <property type="component" value="Unassembled WGS sequence"/>
</dbReference>
<gene>
    <name evidence="1" type="ORF">J2W39_005935</name>
</gene>
<proteinExistence type="predicted"/>
<dbReference type="EMBL" id="JAUSRV010000019">
    <property type="protein sequence ID" value="MDP9974665.1"/>
    <property type="molecule type" value="Genomic_DNA"/>
</dbReference>
<reference evidence="1" key="1">
    <citation type="submission" date="2023-07" db="EMBL/GenBank/DDBJ databases">
        <title>Sorghum-associated microbial communities from plants grown in Nebraska, USA.</title>
        <authorList>
            <person name="Schachtman D."/>
        </authorList>
    </citation>
    <scope>NUCLEOTIDE SEQUENCE</scope>
    <source>
        <strain evidence="1">DS3315</strain>
    </source>
</reference>
<name>A0AAW8EQF5_VARPD</name>
<evidence type="ECO:0000313" key="1">
    <source>
        <dbReference type="EMBL" id="MDP9974665.1"/>
    </source>
</evidence>
<dbReference type="RefSeq" id="WP_018905812.1">
    <property type="nucleotide sequence ID" value="NZ_CAIGKF010000001.1"/>
</dbReference>
<dbReference type="GeneID" id="99717435"/>